<evidence type="ECO:0000313" key="1">
    <source>
        <dbReference type="EMBL" id="OXM54835.1"/>
    </source>
</evidence>
<dbReference type="AlphaFoldDB" id="A0A229S7P0"/>
<comment type="caution">
    <text evidence="1">The sequence shown here is derived from an EMBL/GenBank/DDBJ whole genome shotgun (WGS) entry which is preliminary data.</text>
</comment>
<protein>
    <submittedName>
        <fullName evidence="1">Uncharacterized protein</fullName>
    </submittedName>
</protein>
<keyword evidence="2" id="KW-1185">Reference proteome</keyword>
<dbReference type="EMBL" id="NMQT01000066">
    <property type="protein sequence ID" value="OXM54835.1"/>
    <property type="molecule type" value="Genomic_DNA"/>
</dbReference>
<evidence type="ECO:0000313" key="2">
    <source>
        <dbReference type="Proteomes" id="UP000215223"/>
    </source>
</evidence>
<dbReference type="Proteomes" id="UP000215223">
    <property type="component" value="Unassembled WGS sequence"/>
</dbReference>
<proteinExistence type="predicted"/>
<accession>A0A229S7P0</accession>
<reference evidence="1 2" key="1">
    <citation type="submission" date="2017-07" db="EMBL/GenBank/DDBJ databases">
        <title>Amycolatopsis thailandensis Genome sequencing and assembly.</title>
        <authorList>
            <person name="Kaur N."/>
            <person name="Mayilraj S."/>
        </authorList>
    </citation>
    <scope>NUCLEOTIDE SEQUENCE [LARGE SCALE GENOMIC DNA]</scope>
    <source>
        <strain evidence="1 2">JCM 16380</strain>
    </source>
</reference>
<sequence length="731" mass="79335">MNQGQFGYAYDQLRRALRHAGTDSARADGWRAVLDGMADGTLTVGSRTPVADTPAWVTLEVLHGGFASGRYLAEEPLREDEIELVRALPDGAPGTTDRERLNLHYLTDEGQAVLLGALAAGAYRVEIPEHAALMTVAWLLAHDHHAAALDLVAAVRPLMHRLRLTPVFGDPSVPAGSVVKLQSVEQVKTSLRAITTPSAIDTMRTRLRERPLYDRLVELWCETVEGELPTLREGGTVTGGWPCRVWPADWSARRTALLAETEGVTAHPRANFARLRTALAACETDSRSLTARDVGWVRRALANTIGKHGAPGSERRKTLREAELSVVERPTRAELAEAVAVRLDAYPDDGGVPSVEPITEDVDGWSVPDGVVVKVTRAWEAPVEELVARDVITSGEVLATVLPQITASLLAANIEDPALSALYARTYAAFRRRRGLLLLDLATQVGFTELPWVAALEPLRAHRRDTAEAARETLARTTMLALTAFPHAILPNPLVSEFGALAKQAGLRMPLVEEVAADIFMGAFTTKFRDAAVIASRVMAGSLYARYYDLPEAWSEETTTRWGRKTAADFAKVCKERAAEAHRGRVSGVAANGTVLEQGQIVTTHNLAVLADGLELWDPLMVLAPGLAARSLGWALRRAAVPATDRHAALTAVKNAAYAWRQGIFFLSFCDTEKQWSVVEELRPQLAGTDLGPAVDGLAAVVAGYRFDTDGTVHNGRRWLGWGGGQWVGVR</sequence>
<name>A0A229S7P0_9PSEU</name>
<dbReference type="RefSeq" id="WP_093935237.1">
    <property type="nucleotide sequence ID" value="NZ_NMQT01000066.1"/>
</dbReference>
<organism evidence="1 2">
    <name type="scientific">Amycolatopsis thailandensis</name>
    <dbReference type="NCBI Taxonomy" id="589330"/>
    <lineage>
        <taxon>Bacteria</taxon>
        <taxon>Bacillati</taxon>
        <taxon>Actinomycetota</taxon>
        <taxon>Actinomycetes</taxon>
        <taxon>Pseudonocardiales</taxon>
        <taxon>Pseudonocardiaceae</taxon>
        <taxon>Amycolatopsis</taxon>
    </lineage>
</organism>
<dbReference type="OrthoDB" id="5136203at2"/>
<gene>
    <name evidence="1" type="ORF">CFP71_19105</name>
</gene>